<dbReference type="Gene3D" id="1.25.40.20">
    <property type="entry name" value="Ankyrin repeat-containing domain"/>
    <property type="match status" value="2"/>
</dbReference>
<dbReference type="InterPro" id="IPR056125">
    <property type="entry name" value="DUF7708"/>
</dbReference>
<keyword evidence="1" id="KW-0677">Repeat</keyword>
<proteinExistence type="predicted"/>
<dbReference type="InterPro" id="IPR054471">
    <property type="entry name" value="GPIID_WHD"/>
</dbReference>
<evidence type="ECO:0000313" key="4">
    <source>
        <dbReference type="Proteomes" id="UP000030663"/>
    </source>
</evidence>
<dbReference type="EMBL" id="JH658412">
    <property type="protein sequence ID" value="EXK82534.1"/>
    <property type="molecule type" value="Genomic_DNA"/>
</dbReference>
<dbReference type="Proteomes" id="UP000030663">
    <property type="component" value="Unassembled WGS sequence"/>
</dbReference>
<dbReference type="InterPro" id="IPR056884">
    <property type="entry name" value="NPHP3-like_N"/>
</dbReference>
<name>X0BVJ4_FUSOX</name>
<reference evidence="3 4" key="1">
    <citation type="submission" date="2011-11" db="EMBL/GenBank/DDBJ databases">
        <title>The Genome Sequence of Fusarium oxysporum PHW815.</title>
        <authorList>
            <consortium name="The Broad Institute Genome Sequencing Platform"/>
            <person name="Ma L.-J."/>
            <person name="Gale L.R."/>
            <person name="Schwartz D.C."/>
            <person name="Zhou S."/>
            <person name="Corby-Kistler H."/>
            <person name="Young S.K."/>
            <person name="Zeng Q."/>
            <person name="Gargeya S."/>
            <person name="Fitzgerald M."/>
            <person name="Haas B."/>
            <person name="Abouelleil A."/>
            <person name="Alvarado L."/>
            <person name="Arachchi H.M."/>
            <person name="Berlin A."/>
            <person name="Brown A."/>
            <person name="Chapman S.B."/>
            <person name="Chen Z."/>
            <person name="Dunbar C."/>
            <person name="Freedman E."/>
            <person name="Gearin G."/>
            <person name="Goldberg J."/>
            <person name="Griggs A."/>
            <person name="Gujja S."/>
            <person name="Heiman D."/>
            <person name="Howarth C."/>
            <person name="Larson L."/>
            <person name="Lui A."/>
            <person name="MacDonald P.J.P."/>
            <person name="Montmayeur A."/>
            <person name="Murphy C."/>
            <person name="Neiman D."/>
            <person name="Pearson M."/>
            <person name="Priest M."/>
            <person name="Roberts A."/>
            <person name="Saif S."/>
            <person name="Shea T."/>
            <person name="Shenoy N."/>
            <person name="Sisk P."/>
            <person name="Stolte C."/>
            <person name="Sykes S."/>
            <person name="Wortman J."/>
            <person name="Nusbaum C."/>
            <person name="Birren B."/>
        </authorList>
    </citation>
    <scope>NUCLEOTIDE SEQUENCE [LARGE SCALE GENOMIC DNA]</scope>
    <source>
        <strain evidence="3 4">54005</strain>
    </source>
</reference>
<organism evidence="3 4">
    <name type="scientific">Fusarium oxysporum f. sp. raphani 54005</name>
    <dbReference type="NCBI Taxonomy" id="1089458"/>
    <lineage>
        <taxon>Eukaryota</taxon>
        <taxon>Fungi</taxon>
        <taxon>Dikarya</taxon>
        <taxon>Ascomycota</taxon>
        <taxon>Pezizomycotina</taxon>
        <taxon>Sordariomycetes</taxon>
        <taxon>Hypocreomycetidae</taxon>
        <taxon>Hypocreales</taxon>
        <taxon>Nectriaceae</taxon>
        <taxon>Fusarium</taxon>
        <taxon>Fusarium oxysporum species complex</taxon>
    </lineage>
</organism>
<dbReference type="Pfam" id="PF12796">
    <property type="entry name" value="Ank_2"/>
    <property type="match status" value="1"/>
</dbReference>
<dbReference type="PANTHER" id="PTHR10039:SF14">
    <property type="entry name" value="NACHT DOMAIN-CONTAINING PROTEIN"/>
    <property type="match status" value="1"/>
</dbReference>
<dbReference type="InterPro" id="IPR036770">
    <property type="entry name" value="Ankyrin_rpt-contain_sf"/>
</dbReference>
<dbReference type="InterPro" id="IPR002110">
    <property type="entry name" value="Ankyrin_rpt"/>
</dbReference>
<feature type="domain" description="C2H2-type" evidence="2">
    <location>
        <begin position="821"/>
        <end position="848"/>
    </location>
</feature>
<evidence type="ECO:0000313" key="3">
    <source>
        <dbReference type="EMBL" id="EXK82534.1"/>
    </source>
</evidence>
<gene>
    <name evidence="3" type="ORF">FOQG_13104</name>
</gene>
<dbReference type="SUPFAM" id="SSF52540">
    <property type="entry name" value="P-loop containing nucleoside triphosphate hydrolases"/>
    <property type="match status" value="1"/>
</dbReference>
<protein>
    <recommendedName>
        <fullName evidence="2">C2H2-type domain-containing protein</fullName>
    </recommendedName>
</protein>
<evidence type="ECO:0000259" key="2">
    <source>
        <dbReference type="SMART" id="SM00355"/>
    </source>
</evidence>
<dbReference type="Gene3D" id="3.40.50.300">
    <property type="entry name" value="P-loop containing nucleotide triphosphate hydrolases"/>
    <property type="match status" value="1"/>
</dbReference>
<accession>X0BVJ4</accession>
<dbReference type="SMART" id="SM00248">
    <property type="entry name" value="ANK"/>
    <property type="match status" value="5"/>
</dbReference>
<dbReference type="InterPro" id="IPR013087">
    <property type="entry name" value="Znf_C2H2_type"/>
</dbReference>
<keyword evidence="4" id="KW-1185">Reference proteome</keyword>
<dbReference type="Pfam" id="PF24809">
    <property type="entry name" value="DUF7708"/>
    <property type="match status" value="1"/>
</dbReference>
<sequence length="1365" mass="154900">MPWVENGATDILLDMGPDIRTLALHLTSHVSTTIKLSPKMASNQQTSFERSLDLFRRELSDDQIKQMNGVNQNTLNDTIQATQNILGRRNDLCKLTRVQRFLHAMEHVEKLVAIFLNASDFVAFIWGPIKLALMIATTWTDAVRQLLDAYEEIAEALGNLAFFHKLIQSRDHLKLVLEDYFSDILRFHRCVLDVFSRPEWKRVFKWAWGSFRREVKPILESLKRKQALLSGDKLQSHAILKEVQDSEKYAKDQFSNLQTSLEDIKSTFASEQLQSKTLHAQEMKTYLESRLDVSKSRTDLQLVSQDPILETSGNWIFSDPTFESWERGNSHDGRVLFLNGSPGSGKSTLAKTIIRRQKRKQASESPGRSFLTYFFFKHDAADRRTARSMLQHLIMQLVNADETIMGLAYERSSTMESTELADLKKLASDCLTSRPMTTLVLDGLGEAIDSEHEISIAWCLNELLPVANACSCNLRILICGQRDGRLDVLLSSHPQIRLDMVDAHHHDIEHFTKGKVAEIHARFPLTQQEEQALVSKISSASQGMFLYARVVLDHLAEMDSIQEFEDELEEDTFPEDLDRAYDRIARRIMRKQGSSRHKTVTKILGWVICATRPLRWREIQSRFCIDADKEICNIKHLRRDSCKSICSSLVDVTNCDLFPNVESEHVVSMVHETATKYLIRNGTVNLMQEHIDMALFCCRYLSSKPFTTGKSHSISADIHSGYFGFMDYAAAHYAVHIQEVEASEVSTDAGPKLEDIRAATVDLTKANCKQTLVETEEGDQATQCLDLAIQDNVLVVRTLISLQREKSETVVFDATEGPIRYKCHKIQCSKFATGFSNEAAIKEHLAVHERPFRCPHGDCFAHTVGYASAKRLESHNEALHQSVSRIKSVFPADLETGEWNLYEACKAGNLDEVKRFHRGGAERADLERSLKNTRQMVISPLCAAVEAGHGPVCKYLVDNGVNPFRVGSSRSTTRTPVVAAIYQERQEILEFFLHSRLSSDGLDDSTLAENIARAIHAERPAALNMFLTIRQPKDHADVIKLVAEEILSQIDLRLVRRNSHSIDAKLIHAWFRYVKPEFYNEKGVFTAQSDCAEYKIWGDIIFRQLDSFHRALRGKCYSLAAFLMDIGNDEHLQIRIEGLDTPLHCCIRRICRGDCSSCMSMVRRLLQRDSGKFANIADSSGSLPAHIVMRHAASQAVLRAVLDNTGDINHRNNSGQSPLHMADYPRSLHVLLENRPVDLFSRDNRGQTAFSALVDHSFVVDLEALEYLFEADPRLAWTPDKSEDGLMPLHHAMKLSENRQLDSYNLQSRTRAAKFLLTCSEVKRVLVEYRAKSTDTDRRKVGVFARKEMLQEALDIMDSIGFNPI</sequence>
<dbReference type="SMART" id="SM00355">
    <property type="entry name" value="ZnF_C2H2"/>
    <property type="match status" value="2"/>
</dbReference>
<evidence type="ECO:0000256" key="1">
    <source>
        <dbReference type="ARBA" id="ARBA00022737"/>
    </source>
</evidence>
<dbReference type="Pfam" id="PF22939">
    <property type="entry name" value="WHD_GPIID"/>
    <property type="match status" value="1"/>
</dbReference>
<dbReference type="InterPro" id="IPR027417">
    <property type="entry name" value="P-loop_NTPase"/>
</dbReference>
<dbReference type="OrthoDB" id="21416at2759"/>
<feature type="domain" description="C2H2-type" evidence="2">
    <location>
        <begin position="852"/>
        <end position="880"/>
    </location>
</feature>
<dbReference type="SUPFAM" id="SSF48403">
    <property type="entry name" value="Ankyrin repeat"/>
    <property type="match status" value="1"/>
</dbReference>
<dbReference type="Pfam" id="PF24883">
    <property type="entry name" value="NPHP3_N"/>
    <property type="match status" value="1"/>
</dbReference>
<dbReference type="PANTHER" id="PTHR10039">
    <property type="entry name" value="AMELOGENIN"/>
    <property type="match status" value="1"/>
</dbReference>
<dbReference type="HOGENOM" id="CLU_002406_2_1_1"/>